<feature type="region of interest" description="Disordered" evidence="1">
    <location>
        <begin position="1"/>
        <end position="63"/>
    </location>
</feature>
<dbReference type="Pfam" id="PF01391">
    <property type="entry name" value="Collagen"/>
    <property type="match status" value="2"/>
</dbReference>
<dbReference type="GO" id="GO:0030020">
    <property type="term" value="F:extracellular matrix structural constituent conferring tensile strength"/>
    <property type="evidence" value="ECO:0007669"/>
    <property type="project" value="TreeGrafter"/>
</dbReference>
<evidence type="ECO:0000256" key="1">
    <source>
        <dbReference type="SAM" id="MobiDB-lite"/>
    </source>
</evidence>
<name>A0A481Z808_9VIRU</name>
<feature type="compositionally biased region" description="Gly residues" evidence="1">
    <location>
        <begin position="136"/>
        <end position="145"/>
    </location>
</feature>
<accession>A0A481Z808</accession>
<gene>
    <name evidence="2" type="ORF">LCPAC304_00720</name>
</gene>
<keyword evidence="2" id="KW-0176">Collagen</keyword>
<feature type="compositionally biased region" description="Basic residues" evidence="1">
    <location>
        <begin position="14"/>
        <end position="37"/>
    </location>
</feature>
<evidence type="ECO:0000313" key="2">
    <source>
        <dbReference type="EMBL" id="QBK91746.1"/>
    </source>
</evidence>
<feature type="compositionally biased region" description="Pro residues" evidence="1">
    <location>
        <begin position="103"/>
        <end position="113"/>
    </location>
</feature>
<feature type="compositionally biased region" description="Gly residues" evidence="1">
    <location>
        <begin position="87"/>
        <end position="96"/>
    </location>
</feature>
<dbReference type="InterPro" id="IPR050149">
    <property type="entry name" value="Collagen_superfamily"/>
</dbReference>
<protein>
    <submittedName>
        <fullName evidence="2">Collagen triple helix repeat protein</fullName>
    </submittedName>
</protein>
<dbReference type="GO" id="GO:0005615">
    <property type="term" value="C:extracellular space"/>
    <property type="evidence" value="ECO:0007669"/>
    <property type="project" value="TreeGrafter"/>
</dbReference>
<feature type="compositionally biased region" description="Polar residues" evidence="1">
    <location>
        <begin position="1"/>
        <end position="13"/>
    </location>
</feature>
<proteinExistence type="predicted"/>
<dbReference type="PANTHER" id="PTHR24023">
    <property type="entry name" value="COLLAGEN ALPHA"/>
    <property type="match status" value="1"/>
</dbReference>
<feature type="region of interest" description="Disordered" evidence="1">
    <location>
        <begin position="165"/>
        <end position="192"/>
    </location>
</feature>
<sequence>MDFATTPSFTSKRNIPHSSKKCRFSKTKKMLNKRKPNKALVGAPGPMGCRGPKGHKGRVGPAGEIGPPGYRGCFGPVGKIGPLGTRGPKGGPGCLGRRGPHGPHGPPGPPGPIGPSDGPQGCPGPDGAPGERGNKGEQGGAGFQGDAGVQGLIGVEGLFGTPGTCGEDGQAGLEGPRGCVGDSGTPGPKGPAGNIPNNFTFFILKFNKIAAAIPIGITGTTGTSIDSIGSTGLFYDSLPPASTPSISFFILRANTNEFQVNVVTDAIIDTLFGVIPFYAEPAIDINNGESVVASGSTSGSVFFRGFPPIQWTQGLLILLKIKWDVSVQ</sequence>
<dbReference type="GO" id="GO:0031012">
    <property type="term" value="C:extracellular matrix"/>
    <property type="evidence" value="ECO:0007669"/>
    <property type="project" value="TreeGrafter"/>
</dbReference>
<dbReference type="GO" id="GO:0030198">
    <property type="term" value="P:extracellular matrix organization"/>
    <property type="evidence" value="ECO:0007669"/>
    <property type="project" value="TreeGrafter"/>
</dbReference>
<feature type="region of interest" description="Disordered" evidence="1">
    <location>
        <begin position="81"/>
        <end position="147"/>
    </location>
</feature>
<dbReference type="PANTHER" id="PTHR24023:SF1082">
    <property type="entry name" value="COLLAGEN TRIPLE HELIX REPEAT"/>
    <property type="match status" value="1"/>
</dbReference>
<reference evidence="2" key="1">
    <citation type="journal article" date="2019" name="MBio">
        <title>Virus Genomes from Deep Sea Sediments Expand the Ocean Megavirome and Support Independent Origins of Viral Gigantism.</title>
        <authorList>
            <person name="Backstrom D."/>
            <person name="Yutin N."/>
            <person name="Jorgensen S.L."/>
            <person name="Dharamshi J."/>
            <person name="Homa F."/>
            <person name="Zaremba-Niedwiedzka K."/>
            <person name="Spang A."/>
            <person name="Wolf Y.I."/>
            <person name="Koonin E.V."/>
            <person name="Ettema T.J."/>
        </authorList>
    </citation>
    <scope>NUCLEOTIDE SEQUENCE</scope>
</reference>
<organism evidence="2">
    <name type="scientific">Pithovirus LCPAC304</name>
    <dbReference type="NCBI Taxonomy" id="2506594"/>
    <lineage>
        <taxon>Viruses</taxon>
        <taxon>Pithoviruses</taxon>
    </lineage>
</organism>
<dbReference type="InterPro" id="IPR008160">
    <property type="entry name" value="Collagen"/>
</dbReference>
<dbReference type="EMBL" id="MK500565">
    <property type="protein sequence ID" value="QBK91746.1"/>
    <property type="molecule type" value="Genomic_DNA"/>
</dbReference>